<evidence type="ECO:0000313" key="4">
    <source>
        <dbReference type="Proteomes" id="UP000663555"/>
    </source>
</evidence>
<name>A0ABX7MRK3_9GAMM</name>
<dbReference type="Pfam" id="PF22725">
    <property type="entry name" value="GFO_IDH_MocA_C3"/>
    <property type="match status" value="1"/>
</dbReference>
<organism evidence="3 4">
    <name type="scientific">Marinobacter salinisoli</name>
    <dbReference type="NCBI Taxonomy" id="2769486"/>
    <lineage>
        <taxon>Bacteria</taxon>
        <taxon>Pseudomonadati</taxon>
        <taxon>Pseudomonadota</taxon>
        <taxon>Gammaproteobacteria</taxon>
        <taxon>Pseudomonadales</taxon>
        <taxon>Marinobacteraceae</taxon>
        <taxon>Marinobacter</taxon>
    </lineage>
</organism>
<reference evidence="3 4" key="1">
    <citation type="submission" date="2021-03" db="EMBL/GenBank/DDBJ databases">
        <title>Genome sequencing of Marinobacter sp. LPB0319.</title>
        <authorList>
            <person name="Kim J."/>
        </authorList>
    </citation>
    <scope>NUCLEOTIDE SEQUENCE [LARGE SCALE GENOMIC DNA]</scope>
    <source>
        <strain evidence="3 4">LPB0319</strain>
    </source>
</reference>
<gene>
    <name evidence="3" type="ORF">LPB19_00355</name>
</gene>
<feature type="domain" description="GFO/IDH/MocA-like oxidoreductase" evidence="2">
    <location>
        <begin position="138"/>
        <end position="249"/>
    </location>
</feature>
<proteinExistence type="predicted"/>
<dbReference type="SUPFAM" id="SSF55347">
    <property type="entry name" value="Glyceraldehyde-3-phosphate dehydrogenase-like, C-terminal domain"/>
    <property type="match status" value="1"/>
</dbReference>
<evidence type="ECO:0000313" key="3">
    <source>
        <dbReference type="EMBL" id="QSP94914.1"/>
    </source>
</evidence>
<dbReference type="InterPro" id="IPR055170">
    <property type="entry name" value="GFO_IDH_MocA-like_dom"/>
</dbReference>
<dbReference type="PANTHER" id="PTHR46368">
    <property type="match status" value="1"/>
</dbReference>
<dbReference type="Pfam" id="PF01408">
    <property type="entry name" value="GFO_IDH_MocA"/>
    <property type="match status" value="1"/>
</dbReference>
<dbReference type="SUPFAM" id="SSF51735">
    <property type="entry name" value="NAD(P)-binding Rossmann-fold domains"/>
    <property type="match status" value="1"/>
</dbReference>
<dbReference type="Gene3D" id="3.30.360.10">
    <property type="entry name" value="Dihydrodipicolinate Reductase, domain 2"/>
    <property type="match status" value="1"/>
</dbReference>
<dbReference type="EMBL" id="CP071247">
    <property type="protein sequence ID" value="QSP94914.1"/>
    <property type="molecule type" value="Genomic_DNA"/>
</dbReference>
<accession>A0ABX7MRK3</accession>
<protein>
    <submittedName>
        <fullName evidence="3">Gfo/Idh/MocA family oxidoreductase</fullName>
    </submittedName>
</protein>
<dbReference type="InterPro" id="IPR000683">
    <property type="entry name" value="Gfo/Idh/MocA-like_OxRdtase_N"/>
</dbReference>
<evidence type="ECO:0000259" key="1">
    <source>
        <dbReference type="Pfam" id="PF01408"/>
    </source>
</evidence>
<sequence length="341" mass="37621">MEPIRIGIVGTGMIAGVIANAIKQSDHGHLVAVASRRHERAAEFAQEHGIAEAYGSWQELVQAKGIDAVYVATPTAGREEICLAALNAGKHLISEKPFLNAESVKRIASAAEARGLSFMDATHFTHHPRTQAVVKTQQADLGRVNRVRTSFFFPFMDRENIRFDSSKEPTGAVGDMAWYNMRAIVEFMRPTQPVKTLHGTIRRDDQTGAVVGGTGMIEFEGGQVSSFDFGYDAGVCQMDLDIIGEQGLIQMDDYVLDWKDGFAFNNPEHVAQFRVRQDMAAPEDFKPVLVPTPKPQAANMIDGFCRLVRKPSEGDRLLAVQRALQTQSLLDRFCQITGLTQ</sequence>
<dbReference type="PANTHER" id="PTHR46368:SF4">
    <property type="entry name" value="OS10G0403700 PROTEIN"/>
    <property type="match status" value="1"/>
</dbReference>
<dbReference type="RefSeq" id="WP_206644121.1">
    <property type="nucleotide sequence ID" value="NZ_CP071247.1"/>
</dbReference>
<evidence type="ECO:0000259" key="2">
    <source>
        <dbReference type="Pfam" id="PF22725"/>
    </source>
</evidence>
<feature type="domain" description="Gfo/Idh/MocA-like oxidoreductase N-terminal" evidence="1">
    <location>
        <begin position="4"/>
        <end position="118"/>
    </location>
</feature>
<keyword evidence="4" id="KW-1185">Reference proteome</keyword>
<dbReference type="InterPro" id="IPR036291">
    <property type="entry name" value="NAD(P)-bd_dom_sf"/>
</dbReference>
<dbReference type="Proteomes" id="UP000663555">
    <property type="component" value="Chromosome"/>
</dbReference>
<dbReference type="Gene3D" id="3.40.50.720">
    <property type="entry name" value="NAD(P)-binding Rossmann-like Domain"/>
    <property type="match status" value="1"/>
</dbReference>